<reference evidence="5" key="1">
    <citation type="submission" date="2017-04" db="EMBL/GenBank/DDBJ databases">
        <authorList>
            <person name="Varghese N."/>
            <person name="Submissions S."/>
        </authorList>
    </citation>
    <scope>NUCLEOTIDE SEQUENCE [LARGE SCALE GENOMIC DNA]</scope>
    <source>
        <strain evidence="5">RKEM611</strain>
    </source>
</reference>
<protein>
    <submittedName>
        <fullName evidence="4">Response regulator receiver domain-containing protein</fullName>
    </submittedName>
</protein>
<dbReference type="PROSITE" id="PS50110">
    <property type="entry name" value="RESPONSE_REGULATORY"/>
    <property type="match status" value="1"/>
</dbReference>
<dbReference type="GO" id="GO:0000160">
    <property type="term" value="P:phosphorelay signal transduction system"/>
    <property type="evidence" value="ECO:0007669"/>
    <property type="project" value="InterPro"/>
</dbReference>
<dbReference type="STRING" id="1513793.SAMN06296036_115166"/>
<evidence type="ECO:0000256" key="2">
    <source>
        <dbReference type="PROSITE-ProRule" id="PRU00169"/>
    </source>
</evidence>
<dbReference type="InterPro" id="IPR050595">
    <property type="entry name" value="Bact_response_regulator"/>
</dbReference>
<organism evidence="4 5">
    <name type="scientific">Pseudobacteriovorax antillogorgiicola</name>
    <dbReference type="NCBI Taxonomy" id="1513793"/>
    <lineage>
        <taxon>Bacteria</taxon>
        <taxon>Pseudomonadati</taxon>
        <taxon>Bdellovibrionota</taxon>
        <taxon>Oligoflexia</taxon>
        <taxon>Oligoflexales</taxon>
        <taxon>Pseudobacteriovoracaceae</taxon>
        <taxon>Pseudobacteriovorax</taxon>
    </lineage>
</organism>
<evidence type="ECO:0000256" key="1">
    <source>
        <dbReference type="ARBA" id="ARBA00022553"/>
    </source>
</evidence>
<dbReference type="PANTHER" id="PTHR44591">
    <property type="entry name" value="STRESS RESPONSE REGULATOR PROTEIN 1"/>
    <property type="match status" value="1"/>
</dbReference>
<dbReference type="Proteomes" id="UP000192907">
    <property type="component" value="Unassembled WGS sequence"/>
</dbReference>
<feature type="modified residue" description="4-aspartylphosphate" evidence="2">
    <location>
        <position position="52"/>
    </location>
</feature>
<dbReference type="EMBL" id="FWZT01000015">
    <property type="protein sequence ID" value="SMF50193.1"/>
    <property type="molecule type" value="Genomic_DNA"/>
</dbReference>
<keyword evidence="1 2" id="KW-0597">Phosphoprotein</keyword>
<dbReference type="Gene3D" id="3.40.50.2300">
    <property type="match status" value="1"/>
</dbReference>
<keyword evidence="5" id="KW-1185">Reference proteome</keyword>
<dbReference type="PANTHER" id="PTHR44591:SF3">
    <property type="entry name" value="RESPONSE REGULATORY DOMAIN-CONTAINING PROTEIN"/>
    <property type="match status" value="1"/>
</dbReference>
<dbReference type="InterPro" id="IPR001789">
    <property type="entry name" value="Sig_transdc_resp-reg_receiver"/>
</dbReference>
<dbReference type="InterPro" id="IPR011006">
    <property type="entry name" value="CheY-like_superfamily"/>
</dbReference>
<dbReference type="SMART" id="SM00448">
    <property type="entry name" value="REC"/>
    <property type="match status" value="1"/>
</dbReference>
<dbReference type="AlphaFoldDB" id="A0A1Y6C9S2"/>
<dbReference type="OrthoDB" id="5294466at2"/>
<evidence type="ECO:0000313" key="5">
    <source>
        <dbReference type="Proteomes" id="UP000192907"/>
    </source>
</evidence>
<dbReference type="Pfam" id="PF00072">
    <property type="entry name" value="Response_reg"/>
    <property type="match status" value="1"/>
</dbReference>
<dbReference type="RefSeq" id="WP_132319922.1">
    <property type="nucleotide sequence ID" value="NZ_FWZT01000015.1"/>
</dbReference>
<evidence type="ECO:0000313" key="4">
    <source>
        <dbReference type="EMBL" id="SMF50193.1"/>
    </source>
</evidence>
<proteinExistence type="predicted"/>
<dbReference type="SUPFAM" id="SSF52172">
    <property type="entry name" value="CheY-like"/>
    <property type="match status" value="1"/>
</dbReference>
<accession>A0A1Y6C9S2</accession>
<name>A0A1Y6C9S2_9BACT</name>
<sequence>MERILFVDDSEDIREIYETLLTSAGYDVISANDGEEAFSAYHSKQPAIVLTDIIMPKMCGIGLIKKIRENDSEVPIIAISGDPRQALLSSEAGANLFLEKPFCSTILVENINRHLDLLAAHLDSDHVATL</sequence>
<feature type="domain" description="Response regulatory" evidence="3">
    <location>
        <begin position="3"/>
        <end position="115"/>
    </location>
</feature>
<gene>
    <name evidence="4" type="ORF">SAMN06296036_115166</name>
</gene>
<evidence type="ECO:0000259" key="3">
    <source>
        <dbReference type="PROSITE" id="PS50110"/>
    </source>
</evidence>